<reference evidence="1" key="1">
    <citation type="submission" date="2020-10" db="EMBL/GenBank/DDBJ databases">
        <title>Paenihalocynthiibacter styelae gen. nov., sp. nov., isolated from stalked sea squirt Styela clava.</title>
        <authorList>
            <person name="Kim Y.-O."/>
            <person name="Yoon J.-H."/>
        </authorList>
    </citation>
    <scope>NUCLEOTIDE SEQUENCE</scope>
    <source>
        <strain evidence="1">MYP1-1</strain>
    </source>
</reference>
<evidence type="ECO:0000313" key="2">
    <source>
        <dbReference type="Proteomes" id="UP000640583"/>
    </source>
</evidence>
<proteinExistence type="predicted"/>
<dbReference type="EMBL" id="JADCKQ010000005">
    <property type="protein sequence ID" value="MBI1493648.1"/>
    <property type="molecule type" value="Genomic_DNA"/>
</dbReference>
<evidence type="ECO:0000313" key="1">
    <source>
        <dbReference type="EMBL" id="MBI1493648.1"/>
    </source>
</evidence>
<accession>A0A8J7ICR3</accession>
<gene>
    <name evidence="1" type="ORF">H1D41_08395</name>
</gene>
<name>A0A8J7ICR3_9RHOB</name>
<protein>
    <submittedName>
        <fullName evidence="1">Uncharacterized protein</fullName>
    </submittedName>
</protein>
<comment type="caution">
    <text evidence="1">The sequence shown here is derived from an EMBL/GenBank/DDBJ whole genome shotgun (WGS) entry which is preliminary data.</text>
</comment>
<dbReference type="RefSeq" id="WP_228848477.1">
    <property type="nucleotide sequence ID" value="NZ_JADCKQ010000005.1"/>
</dbReference>
<dbReference type="Proteomes" id="UP000640583">
    <property type="component" value="Unassembled WGS sequence"/>
</dbReference>
<sequence>MQNYCFNTDSFRDARDKVEENPNEIEGYNLTTALKGALEAEHFICEEVFAEDFGWAFYAFRDEQKYFITASVDPEDDQVDFGFFANINVDKTRSFWDRLRGRNKMLDDDPAGQIVHRALKSFGDVHNLEYHPAS</sequence>
<dbReference type="AlphaFoldDB" id="A0A8J7ICR3"/>
<organism evidence="1 2">
    <name type="scientific">Halocynthiibacter styelae</name>
    <dbReference type="NCBI Taxonomy" id="2761955"/>
    <lineage>
        <taxon>Bacteria</taxon>
        <taxon>Pseudomonadati</taxon>
        <taxon>Pseudomonadota</taxon>
        <taxon>Alphaproteobacteria</taxon>
        <taxon>Rhodobacterales</taxon>
        <taxon>Paracoccaceae</taxon>
        <taxon>Halocynthiibacter</taxon>
    </lineage>
</organism>
<keyword evidence="2" id="KW-1185">Reference proteome</keyword>